<evidence type="ECO:0000256" key="11">
    <source>
        <dbReference type="HAMAP-Rule" id="MF_01807"/>
    </source>
</evidence>
<dbReference type="InterPro" id="IPR011010">
    <property type="entry name" value="DNA_brk_join_enz"/>
</dbReference>
<dbReference type="PROSITE" id="PS51900">
    <property type="entry name" value="CB"/>
    <property type="match status" value="1"/>
</dbReference>
<keyword evidence="5 11" id="KW-0132">Cell division</keyword>
<comment type="function">
    <text evidence="11">Site-specific tyrosine recombinase, which acts by catalyzing the cutting and rejoining of the recombining DNA molecules. The XerC-XerD complex is essential to convert dimers of the bacterial chromosome into monomers to permit their segregation at cell division. It also contributes to the segregational stability of plasmids.</text>
</comment>
<keyword evidence="7 11" id="KW-0229">DNA integration</keyword>
<evidence type="ECO:0000313" key="15">
    <source>
        <dbReference type="Proteomes" id="UP000178187"/>
    </source>
</evidence>
<dbReference type="PROSITE" id="PS51898">
    <property type="entry name" value="TYR_RECOMBINASE"/>
    <property type="match status" value="1"/>
</dbReference>
<dbReference type="EMBL" id="MHFR01000022">
    <property type="protein sequence ID" value="OGW98887.1"/>
    <property type="molecule type" value="Genomic_DNA"/>
</dbReference>
<dbReference type="HAMAP" id="MF_01807">
    <property type="entry name" value="Recomb_XerD"/>
    <property type="match status" value="1"/>
</dbReference>
<evidence type="ECO:0000256" key="10">
    <source>
        <dbReference type="ARBA" id="ARBA00023306"/>
    </source>
</evidence>
<gene>
    <name evidence="11" type="primary">xerD</name>
    <name evidence="14" type="ORF">A3G33_02385</name>
</gene>
<dbReference type="Pfam" id="PF00589">
    <property type="entry name" value="Phage_integrase"/>
    <property type="match status" value="1"/>
</dbReference>
<feature type="domain" description="Tyr recombinase" evidence="12">
    <location>
        <begin position="118"/>
        <end position="299"/>
    </location>
</feature>
<evidence type="ECO:0000256" key="3">
    <source>
        <dbReference type="ARBA" id="ARBA00015810"/>
    </source>
</evidence>
<keyword evidence="10 11" id="KW-0131">Cell cycle</keyword>
<accession>A0A1G1L137</accession>
<keyword evidence="4 11" id="KW-0963">Cytoplasm</keyword>
<feature type="domain" description="Core-binding (CB)" evidence="13">
    <location>
        <begin position="11"/>
        <end position="97"/>
    </location>
</feature>
<dbReference type="GO" id="GO:0006313">
    <property type="term" value="P:DNA transposition"/>
    <property type="evidence" value="ECO:0007669"/>
    <property type="project" value="UniProtKB-UniRule"/>
</dbReference>
<feature type="active site" evidence="11">
    <location>
        <position position="158"/>
    </location>
</feature>
<evidence type="ECO:0000256" key="6">
    <source>
        <dbReference type="ARBA" id="ARBA00022829"/>
    </source>
</evidence>
<dbReference type="InterPro" id="IPR013762">
    <property type="entry name" value="Integrase-like_cat_sf"/>
</dbReference>
<dbReference type="Gene3D" id="1.10.443.10">
    <property type="entry name" value="Intergrase catalytic core"/>
    <property type="match status" value="1"/>
</dbReference>
<feature type="active site" evidence="11">
    <location>
        <position position="251"/>
    </location>
</feature>
<dbReference type="PANTHER" id="PTHR30349:SF81">
    <property type="entry name" value="TYROSINE RECOMBINASE XERC"/>
    <property type="match status" value="1"/>
</dbReference>
<dbReference type="GO" id="GO:0009037">
    <property type="term" value="F:tyrosine-based site-specific recombinase activity"/>
    <property type="evidence" value="ECO:0007669"/>
    <property type="project" value="UniProtKB-UniRule"/>
</dbReference>
<comment type="subunit">
    <text evidence="11">Forms a cyclic heterotetrameric complex composed of two molecules of XerC and two molecules of XerD.</text>
</comment>
<dbReference type="NCBIfam" id="TIGR02225">
    <property type="entry name" value="recomb_XerD"/>
    <property type="match status" value="1"/>
</dbReference>
<comment type="caution">
    <text evidence="14">The sequence shown here is derived from an EMBL/GenBank/DDBJ whole genome shotgun (WGS) entry which is preliminary data.</text>
</comment>
<dbReference type="HAMAP" id="MF_01808">
    <property type="entry name" value="Recomb_XerC_XerD"/>
    <property type="match status" value="1"/>
</dbReference>
<dbReference type="Gene3D" id="1.10.150.130">
    <property type="match status" value="1"/>
</dbReference>
<evidence type="ECO:0000256" key="8">
    <source>
        <dbReference type="ARBA" id="ARBA00023125"/>
    </source>
</evidence>
<evidence type="ECO:0000259" key="13">
    <source>
        <dbReference type="PROSITE" id="PS51900"/>
    </source>
</evidence>
<dbReference type="InterPro" id="IPR010998">
    <property type="entry name" value="Integrase_recombinase_N"/>
</dbReference>
<evidence type="ECO:0000256" key="5">
    <source>
        <dbReference type="ARBA" id="ARBA00022618"/>
    </source>
</evidence>
<comment type="subcellular location">
    <subcellularLocation>
        <location evidence="1 11">Cytoplasm</location>
    </subcellularLocation>
</comment>
<dbReference type="Pfam" id="PF02899">
    <property type="entry name" value="Phage_int_SAM_1"/>
    <property type="match status" value="1"/>
</dbReference>
<dbReference type="InterPro" id="IPR023009">
    <property type="entry name" value="Tyrosine_recombinase_XerC/XerD"/>
</dbReference>
<evidence type="ECO:0000256" key="1">
    <source>
        <dbReference type="ARBA" id="ARBA00004496"/>
    </source>
</evidence>
<feature type="active site" evidence="11">
    <location>
        <position position="182"/>
    </location>
</feature>
<dbReference type="InterPro" id="IPR004107">
    <property type="entry name" value="Integrase_SAM-like_N"/>
</dbReference>
<feature type="active site" evidence="11">
    <location>
        <position position="277"/>
    </location>
</feature>
<proteinExistence type="inferred from homology"/>
<reference evidence="14 15" key="1">
    <citation type="journal article" date="2016" name="Nat. Commun.">
        <title>Thousands of microbial genomes shed light on interconnected biogeochemical processes in an aquifer system.</title>
        <authorList>
            <person name="Anantharaman K."/>
            <person name="Brown C.T."/>
            <person name="Hug L.A."/>
            <person name="Sharon I."/>
            <person name="Castelle C.J."/>
            <person name="Probst A.J."/>
            <person name="Thomas B.C."/>
            <person name="Singh A."/>
            <person name="Wilkins M.J."/>
            <person name="Karaoz U."/>
            <person name="Brodie E.L."/>
            <person name="Williams K.H."/>
            <person name="Hubbard S.S."/>
            <person name="Banfield J.F."/>
        </authorList>
    </citation>
    <scope>NUCLEOTIDE SEQUENCE [LARGE SCALE GENOMIC DNA]</scope>
</reference>
<evidence type="ECO:0000313" key="14">
    <source>
        <dbReference type="EMBL" id="OGW98887.1"/>
    </source>
</evidence>
<evidence type="ECO:0000256" key="2">
    <source>
        <dbReference type="ARBA" id="ARBA00010450"/>
    </source>
</evidence>
<dbReference type="SUPFAM" id="SSF56349">
    <property type="entry name" value="DNA breaking-rejoining enzymes"/>
    <property type="match status" value="1"/>
</dbReference>
<dbReference type="InterPro" id="IPR011932">
    <property type="entry name" value="Recomb_XerD"/>
</dbReference>
<dbReference type="InterPro" id="IPR044068">
    <property type="entry name" value="CB"/>
</dbReference>
<keyword evidence="6 11" id="KW-0159">Chromosome partition</keyword>
<dbReference type="GO" id="GO:0007059">
    <property type="term" value="P:chromosome segregation"/>
    <property type="evidence" value="ECO:0007669"/>
    <property type="project" value="UniProtKB-UniRule"/>
</dbReference>
<dbReference type="NCBIfam" id="NF040815">
    <property type="entry name" value="recomb_XerA_Arch"/>
    <property type="match status" value="1"/>
</dbReference>
<dbReference type="AlphaFoldDB" id="A0A1G1L137"/>
<dbReference type="GO" id="GO:0051301">
    <property type="term" value="P:cell division"/>
    <property type="evidence" value="ECO:0007669"/>
    <property type="project" value="UniProtKB-KW"/>
</dbReference>
<keyword evidence="9 11" id="KW-0233">DNA recombination</keyword>
<comment type="similarity">
    <text evidence="2 11">Belongs to the 'phage' integrase family. XerD subfamily.</text>
</comment>
<dbReference type="PANTHER" id="PTHR30349">
    <property type="entry name" value="PHAGE INTEGRASE-RELATED"/>
    <property type="match status" value="1"/>
</dbReference>
<evidence type="ECO:0000256" key="9">
    <source>
        <dbReference type="ARBA" id="ARBA00023172"/>
    </source>
</evidence>
<protein>
    <recommendedName>
        <fullName evidence="3 11">Tyrosine recombinase XerD</fullName>
    </recommendedName>
</protein>
<dbReference type="GO" id="GO:0003677">
    <property type="term" value="F:DNA binding"/>
    <property type="evidence" value="ECO:0007669"/>
    <property type="project" value="UniProtKB-UniRule"/>
</dbReference>
<dbReference type="SUPFAM" id="SSF47823">
    <property type="entry name" value="lambda integrase-like, N-terminal domain"/>
    <property type="match status" value="1"/>
</dbReference>
<dbReference type="NCBIfam" id="NF001399">
    <property type="entry name" value="PRK00283.1"/>
    <property type="match status" value="1"/>
</dbReference>
<name>A0A1G1L137_9BACT</name>
<evidence type="ECO:0000256" key="4">
    <source>
        <dbReference type="ARBA" id="ARBA00022490"/>
    </source>
</evidence>
<keyword evidence="8 11" id="KW-0238">DNA-binding</keyword>
<organism evidence="14 15">
    <name type="scientific">Candidatus Danuiimicrobium aquiferis</name>
    <dbReference type="NCBI Taxonomy" id="1801832"/>
    <lineage>
        <taxon>Bacteria</taxon>
        <taxon>Pseudomonadati</taxon>
        <taxon>Candidatus Omnitrophota</taxon>
        <taxon>Candidatus Danuiimicrobium</taxon>
    </lineage>
</organism>
<feature type="active site" description="O-(3'-phospho-DNA)-tyrosine intermediate" evidence="11">
    <location>
        <position position="286"/>
    </location>
</feature>
<dbReference type="CDD" id="cd00798">
    <property type="entry name" value="INT_XerDC_C"/>
    <property type="match status" value="1"/>
</dbReference>
<dbReference type="InterPro" id="IPR050090">
    <property type="entry name" value="Tyrosine_recombinase_XerCD"/>
</dbReference>
<dbReference type="InterPro" id="IPR002104">
    <property type="entry name" value="Integrase_catalytic"/>
</dbReference>
<dbReference type="Proteomes" id="UP000178187">
    <property type="component" value="Unassembled WGS sequence"/>
</dbReference>
<evidence type="ECO:0000259" key="12">
    <source>
        <dbReference type="PROSITE" id="PS51898"/>
    </source>
</evidence>
<sequence length="305" mass="34903">MAIGVKENPRTRFEVLIRDFITYVSVEKGLAANSLFAYESDLQKYAAYLTAKKIMNIAEVNRTHITQLLFHEKNRKQAATSIARLLVAIKLFHRFLYAEGLIKIDVTSLMDSPKLWKNLPDFLSLQEVEKLIDVPDIRQITGIRDRAILELLYATGMRVSELVGLKTLDVNLEAGFLKCLGKGGKERIIPLGRKAKEAVERYMRSDVFRRYSGEPLFFGLKRATGLTRQAVWQMIGKYAKQAGIQKHITPHTLRHSFATHLLERGADLRIVQELLGHADISTTQIYTHVTRDRLKSIHHQYHPRA</sequence>
<feature type="active site" evidence="11">
    <location>
        <position position="254"/>
    </location>
</feature>
<evidence type="ECO:0000256" key="7">
    <source>
        <dbReference type="ARBA" id="ARBA00022908"/>
    </source>
</evidence>
<dbReference type="GO" id="GO:0005737">
    <property type="term" value="C:cytoplasm"/>
    <property type="evidence" value="ECO:0007669"/>
    <property type="project" value="UniProtKB-SubCell"/>
</dbReference>